<keyword evidence="6" id="KW-1185">Reference proteome</keyword>
<keyword evidence="3 5" id="KW-0808">Transferase</keyword>
<evidence type="ECO:0000256" key="2">
    <source>
        <dbReference type="ARBA" id="ARBA00022676"/>
    </source>
</evidence>
<gene>
    <name evidence="5" type="ORF">IV203_030736</name>
</gene>
<dbReference type="CDD" id="cd00761">
    <property type="entry name" value="Glyco_tranf_GTA_type"/>
    <property type="match status" value="1"/>
</dbReference>
<dbReference type="PANTHER" id="PTHR43179:SF12">
    <property type="entry name" value="GALACTOFURANOSYLTRANSFERASE GLFT2"/>
    <property type="match status" value="1"/>
</dbReference>
<accession>A0A9K3Q1X7</accession>
<organism evidence="5 6">
    <name type="scientific">Nitzschia inconspicua</name>
    <dbReference type="NCBI Taxonomy" id="303405"/>
    <lineage>
        <taxon>Eukaryota</taxon>
        <taxon>Sar</taxon>
        <taxon>Stramenopiles</taxon>
        <taxon>Ochrophyta</taxon>
        <taxon>Bacillariophyta</taxon>
        <taxon>Bacillariophyceae</taxon>
        <taxon>Bacillariophycidae</taxon>
        <taxon>Bacillariales</taxon>
        <taxon>Bacillariaceae</taxon>
        <taxon>Nitzschia</taxon>
    </lineage>
</organism>
<feature type="domain" description="Glycosyltransferase 2-like" evidence="4">
    <location>
        <begin position="23"/>
        <end position="128"/>
    </location>
</feature>
<protein>
    <submittedName>
        <fullName evidence="5">Family 2 glycosyl transferase</fullName>
    </submittedName>
</protein>
<proteinExistence type="inferred from homology"/>
<keyword evidence="2" id="KW-0328">Glycosyltransferase</keyword>
<reference evidence="5" key="2">
    <citation type="submission" date="2021-04" db="EMBL/GenBank/DDBJ databases">
        <authorList>
            <person name="Podell S."/>
        </authorList>
    </citation>
    <scope>NUCLEOTIDE SEQUENCE</scope>
    <source>
        <strain evidence="5">Hildebrandi</strain>
    </source>
</reference>
<dbReference type="EMBL" id="JAGRRH010000006">
    <property type="protein sequence ID" value="KAG7367993.1"/>
    <property type="molecule type" value="Genomic_DNA"/>
</dbReference>
<dbReference type="OrthoDB" id="43944at2759"/>
<evidence type="ECO:0000256" key="1">
    <source>
        <dbReference type="ARBA" id="ARBA00006739"/>
    </source>
</evidence>
<dbReference type="AlphaFoldDB" id="A0A9K3Q1X7"/>
<dbReference type="PANTHER" id="PTHR43179">
    <property type="entry name" value="RHAMNOSYLTRANSFERASE WBBL"/>
    <property type="match status" value="1"/>
</dbReference>
<dbReference type="GO" id="GO:0016757">
    <property type="term" value="F:glycosyltransferase activity"/>
    <property type="evidence" value="ECO:0007669"/>
    <property type="project" value="UniProtKB-KW"/>
</dbReference>
<name>A0A9K3Q1X7_9STRA</name>
<comment type="caution">
    <text evidence="5">The sequence shown here is derived from an EMBL/GenBank/DDBJ whole genome shotgun (WGS) entry which is preliminary data.</text>
</comment>
<evidence type="ECO:0000259" key="4">
    <source>
        <dbReference type="Pfam" id="PF00535"/>
    </source>
</evidence>
<reference evidence="5" key="1">
    <citation type="journal article" date="2021" name="Sci. Rep.">
        <title>Diploid genomic architecture of Nitzschia inconspicua, an elite biomass production diatom.</title>
        <authorList>
            <person name="Oliver A."/>
            <person name="Podell S."/>
            <person name="Pinowska A."/>
            <person name="Traller J.C."/>
            <person name="Smith S.R."/>
            <person name="McClure R."/>
            <person name="Beliaev A."/>
            <person name="Bohutskyi P."/>
            <person name="Hill E.A."/>
            <person name="Rabines A."/>
            <person name="Zheng H."/>
            <person name="Allen L.Z."/>
            <person name="Kuo A."/>
            <person name="Grigoriev I.V."/>
            <person name="Allen A.E."/>
            <person name="Hazlebeck D."/>
            <person name="Allen E.E."/>
        </authorList>
    </citation>
    <scope>NUCLEOTIDE SEQUENCE</scope>
    <source>
        <strain evidence="5">Hildebrandi</strain>
    </source>
</reference>
<evidence type="ECO:0000313" key="6">
    <source>
        <dbReference type="Proteomes" id="UP000693970"/>
    </source>
</evidence>
<dbReference type="InterPro" id="IPR001173">
    <property type="entry name" value="Glyco_trans_2-like"/>
</dbReference>
<evidence type="ECO:0000256" key="3">
    <source>
        <dbReference type="ARBA" id="ARBA00022679"/>
    </source>
</evidence>
<sequence length="340" mass="39032">MRFLRLEKICNLRATVPAYVKFWIVVDNPIDSHVSTVKDLRTRMNNDQLQVSNNYFINVIHYSENRGASYARNTGYNYSTADYIIFLDDDIVPGENLLDAYIGAIRRYPDAKVYVGLTELPQACNLWTEMLSACNVGYFYSIAQKMTRPSWGVTGNLMVRGSRFNPTIQFKSIYPKTGGGEDIDFVYQYKRFYAPQGQRVTVGVPQAKVFHPRWREVGVFYRQIVGWARGDALCITEWPEKTFLIFPNCVEHVFFIIVPTTAYLRRPVAGFVAAASVIAIESLMKGFSYFEDVLSSPHKKSHARLALYKGFHYTRYVDASTGLMVDRAGYTIEKRFFLFS</sequence>
<comment type="similarity">
    <text evidence="1">Belongs to the glycosyltransferase 2 family.</text>
</comment>
<dbReference type="Pfam" id="PF00535">
    <property type="entry name" value="Glycos_transf_2"/>
    <property type="match status" value="1"/>
</dbReference>
<dbReference type="Proteomes" id="UP000693970">
    <property type="component" value="Unassembled WGS sequence"/>
</dbReference>
<evidence type="ECO:0000313" key="5">
    <source>
        <dbReference type="EMBL" id="KAG7367993.1"/>
    </source>
</evidence>